<sequence length="109" mass="13043">MLPPCWLFVEKPNGVEFMRMDTTTKQIKNHIRLNKDLSITVIFPNNDEYSLKEKLKSLNKLYNYLKSVERWPLCVGTQMDNNKYSEICKGVVVGDDTYKRYRQNARWQY</sequence>
<gene>
    <name evidence="1" type="ORF">IPOD504_LOCUS11979</name>
</gene>
<keyword evidence="2" id="KW-1185">Reference proteome</keyword>
<accession>A0ABN8IQN1</accession>
<organism evidence="1 2">
    <name type="scientific">Iphiclides podalirius</name>
    <name type="common">scarce swallowtail</name>
    <dbReference type="NCBI Taxonomy" id="110791"/>
    <lineage>
        <taxon>Eukaryota</taxon>
        <taxon>Metazoa</taxon>
        <taxon>Ecdysozoa</taxon>
        <taxon>Arthropoda</taxon>
        <taxon>Hexapoda</taxon>
        <taxon>Insecta</taxon>
        <taxon>Pterygota</taxon>
        <taxon>Neoptera</taxon>
        <taxon>Endopterygota</taxon>
        <taxon>Lepidoptera</taxon>
        <taxon>Glossata</taxon>
        <taxon>Ditrysia</taxon>
        <taxon>Papilionoidea</taxon>
        <taxon>Papilionidae</taxon>
        <taxon>Papilioninae</taxon>
        <taxon>Iphiclides</taxon>
    </lineage>
</organism>
<protein>
    <submittedName>
        <fullName evidence="1">Uncharacterized protein</fullName>
    </submittedName>
</protein>
<dbReference type="Proteomes" id="UP000837857">
    <property type="component" value="Chromosome 29"/>
</dbReference>
<evidence type="ECO:0000313" key="1">
    <source>
        <dbReference type="EMBL" id="CAH2062436.1"/>
    </source>
</evidence>
<name>A0ABN8IQN1_9NEOP</name>
<dbReference type="EMBL" id="OW152841">
    <property type="protein sequence ID" value="CAH2062436.1"/>
    <property type="molecule type" value="Genomic_DNA"/>
</dbReference>
<proteinExistence type="predicted"/>
<reference evidence="1" key="1">
    <citation type="submission" date="2022-03" db="EMBL/GenBank/DDBJ databases">
        <authorList>
            <person name="Martin H S."/>
        </authorList>
    </citation>
    <scope>NUCLEOTIDE SEQUENCE</scope>
</reference>
<evidence type="ECO:0000313" key="2">
    <source>
        <dbReference type="Proteomes" id="UP000837857"/>
    </source>
</evidence>
<feature type="non-terminal residue" evidence="1">
    <location>
        <position position="109"/>
    </location>
</feature>